<proteinExistence type="predicted"/>
<dbReference type="AlphaFoldDB" id="A0A4U7N976"/>
<sequence>MSNFGAYTNLPIGPARNLVPVVPSDTSDLPKGAYFLRCTQPGALRITTGSGDILDTEMFYKGEFLPCDVRRVHATGTTAHFEAGEL</sequence>
<name>A0A4U7N976_9RHOB</name>
<protein>
    <submittedName>
        <fullName evidence="1">Uncharacterized protein</fullName>
    </submittedName>
</protein>
<dbReference type="Proteomes" id="UP000306575">
    <property type="component" value="Unassembled WGS sequence"/>
</dbReference>
<dbReference type="RefSeq" id="WP_138015693.1">
    <property type="nucleotide sequence ID" value="NZ_SULI01000006.1"/>
</dbReference>
<evidence type="ECO:0000313" key="1">
    <source>
        <dbReference type="EMBL" id="TKZ21174.1"/>
    </source>
</evidence>
<evidence type="ECO:0000313" key="2">
    <source>
        <dbReference type="Proteomes" id="UP000306575"/>
    </source>
</evidence>
<organism evidence="1 2">
    <name type="scientific">Shimia litoralis</name>
    <dbReference type="NCBI Taxonomy" id="420403"/>
    <lineage>
        <taxon>Bacteria</taxon>
        <taxon>Pseudomonadati</taxon>
        <taxon>Pseudomonadota</taxon>
        <taxon>Alphaproteobacteria</taxon>
        <taxon>Rhodobacterales</taxon>
        <taxon>Roseobacteraceae</taxon>
    </lineage>
</organism>
<gene>
    <name evidence="1" type="ORF">FAP39_07030</name>
</gene>
<keyword evidence="2" id="KW-1185">Reference proteome</keyword>
<dbReference type="OrthoDB" id="7916272at2"/>
<accession>A0A4U7N976</accession>
<reference evidence="1 2" key="1">
    <citation type="submission" date="2019-04" db="EMBL/GenBank/DDBJ databases">
        <title>Genome sequence of Pelagicola litoralis CL-ES2.</title>
        <authorList>
            <person name="Cao J."/>
        </authorList>
    </citation>
    <scope>NUCLEOTIDE SEQUENCE [LARGE SCALE GENOMIC DNA]</scope>
    <source>
        <strain evidence="1 2">CL-ES2</strain>
    </source>
</reference>
<dbReference type="EMBL" id="SULI01000006">
    <property type="protein sequence ID" value="TKZ21174.1"/>
    <property type="molecule type" value="Genomic_DNA"/>
</dbReference>
<comment type="caution">
    <text evidence="1">The sequence shown here is derived from an EMBL/GenBank/DDBJ whole genome shotgun (WGS) entry which is preliminary data.</text>
</comment>